<evidence type="ECO:0000256" key="1">
    <source>
        <dbReference type="SAM" id="Phobius"/>
    </source>
</evidence>
<proteinExistence type="predicted"/>
<reference evidence="2 3" key="1">
    <citation type="submission" date="2019-11" db="EMBL/GenBank/DDBJ databases">
        <title>Bacillus lacus genome.</title>
        <authorList>
            <person name="Allen C.J."/>
            <person name="Newman J.D."/>
        </authorList>
    </citation>
    <scope>NUCLEOTIDE SEQUENCE [LARGE SCALE GENOMIC DNA]</scope>
    <source>
        <strain evidence="2 3">KCTC 33946</strain>
    </source>
</reference>
<dbReference type="Proteomes" id="UP000448867">
    <property type="component" value="Unassembled WGS sequence"/>
</dbReference>
<organism evidence="2 3">
    <name type="scientific">Metabacillus lacus</name>
    <dbReference type="NCBI Taxonomy" id="1983721"/>
    <lineage>
        <taxon>Bacteria</taxon>
        <taxon>Bacillati</taxon>
        <taxon>Bacillota</taxon>
        <taxon>Bacilli</taxon>
        <taxon>Bacillales</taxon>
        <taxon>Bacillaceae</taxon>
        <taxon>Metabacillus</taxon>
    </lineage>
</organism>
<keyword evidence="1" id="KW-0472">Membrane</keyword>
<keyword evidence="3" id="KW-1185">Reference proteome</keyword>
<keyword evidence="1" id="KW-1133">Transmembrane helix</keyword>
<protein>
    <submittedName>
        <fullName evidence="2">Uncharacterized protein</fullName>
    </submittedName>
</protein>
<evidence type="ECO:0000313" key="2">
    <source>
        <dbReference type="EMBL" id="MRX72672.1"/>
    </source>
</evidence>
<dbReference type="EMBL" id="WKKI01000019">
    <property type="protein sequence ID" value="MRX72672.1"/>
    <property type="molecule type" value="Genomic_DNA"/>
</dbReference>
<gene>
    <name evidence="2" type="ORF">GJU40_10985</name>
</gene>
<name>A0A7X2J053_9BACI</name>
<dbReference type="RefSeq" id="WP_154307829.1">
    <property type="nucleotide sequence ID" value="NZ_WKKI01000019.1"/>
</dbReference>
<feature type="transmembrane region" description="Helical" evidence="1">
    <location>
        <begin position="32"/>
        <end position="49"/>
    </location>
</feature>
<dbReference type="AlphaFoldDB" id="A0A7X2J053"/>
<accession>A0A7X2J053</accession>
<keyword evidence="1" id="KW-0812">Transmembrane</keyword>
<sequence length="52" mass="5911">MRNKTIFFLLVLIGLFFTYLAVMEKGGIDMNIGYGFVALVAYVESYIALKKK</sequence>
<evidence type="ECO:0000313" key="3">
    <source>
        <dbReference type="Proteomes" id="UP000448867"/>
    </source>
</evidence>
<comment type="caution">
    <text evidence="2">The sequence shown here is derived from an EMBL/GenBank/DDBJ whole genome shotgun (WGS) entry which is preliminary data.</text>
</comment>